<dbReference type="AlphaFoldDB" id="A0A2S6HPV8"/>
<comment type="caution">
    <text evidence="7">The sequence shown here is derived from an EMBL/GenBank/DDBJ whole genome shotgun (WGS) entry which is preliminary data.</text>
</comment>
<evidence type="ECO:0000256" key="5">
    <source>
        <dbReference type="SAM" id="Phobius"/>
    </source>
</evidence>
<keyword evidence="8" id="KW-1185">Reference proteome</keyword>
<evidence type="ECO:0000256" key="3">
    <source>
        <dbReference type="ARBA" id="ARBA00022989"/>
    </source>
</evidence>
<evidence type="ECO:0000256" key="4">
    <source>
        <dbReference type="ARBA" id="ARBA00023136"/>
    </source>
</evidence>
<feature type="transmembrane region" description="Helical" evidence="5">
    <location>
        <begin position="136"/>
        <end position="155"/>
    </location>
</feature>
<keyword evidence="3 5" id="KW-1133">Transmembrane helix</keyword>
<feature type="transmembrane region" description="Helical" evidence="5">
    <location>
        <begin position="21"/>
        <end position="39"/>
    </location>
</feature>
<accession>A0A2S6HPV8</accession>
<keyword evidence="2 5" id="KW-0812">Transmembrane</keyword>
<feature type="transmembrane region" description="Helical" evidence="5">
    <location>
        <begin position="298"/>
        <end position="318"/>
    </location>
</feature>
<evidence type="ECO:0000259" key="6">
    <source>
        <dbReference type="Pfam" id="PF12698"/>
    </source>
</evidence>
<proteinExistence type="predicted"/>
<feature type="transmembrane region" description="Helical" evidence="5">
    <location>
        <begin position="210"/>
        <end position="231"/>
    </location>
</feature>
<organism evidence="7 8">
    <name type="scientific">Lacrimispora xylanisolvens</name>
    <dbReference type="NCBI Taxonomy" id="384636"/>
    <lineage>
        <taxon>Bacteria</taxon>
        <taxon>Bacillati</taxon>
        <taxon>Bacillota</taxon>
        <taxon>Clostridia</taxon>
        <taxon>Lachnospirales</taxon>
        <taxon>Lachnospiraceae</taxon>
        <taxon>Lacrimispora</taxon>
    </lineage>
</organism>
<dbReference type="GO" id="GO:0016020">
    <property type="term" value="C:membrane"/>
    <property type="evidence" value="ECO:0007669"/>
    <property type="project" value="UniProtKB-SubCell"/>
</dbReference>
<dbReference type="Proteomes" id="UP000237749">
    <property type="component" value="Unassembled WGS sequence"/>
</dbReference>
<feature type="domain" description="ABC-2 type transporter transmembrane" evidence="6">
    <location>
        <begin position="116"/>
        <end position="314"/>
    </location>
</feature>
<comment type="subcellular location">
    <subcellularLocation>
        <location evidence="1">Membrane</location>
        <topology evidence="1">Multi-pass membrane protein</topology>
    </subcellularLocation>
</comment>
<dbReference type="RefSeq" id="WP_170072429.1">
    <property type="nucleotide sequence ID" value="NZ_PTJA01000009.1"/>
</dbReference>
<dbReference type="Pfam" id="PF12698">
    <property type="entry name" value="ABC2_membrane_3"/>
    <property type="match status" value="1"/>
</dbReference>
<evidence type="ECO:0000313" key="8">
    <source>
        <dbReference type="Proteomes" id="UP000237749"/>
    </source>
</evidence>
<reference evidence="7 8" key="1">
    <citation type="submission" date="2018-02" db="EMBL/GenBank/DDBJ databases">
        <title>Genomic Encyclopedia of Archaeal and Bacterial Type Strains, Phase II (KMG-II): from individual species to whole genera.</title>
        <authorList>
            <person name="Goeker M."/>
        </authorList>
    </citation>
    <scope>NUCLEOTIDE SEQUENCE [LARGE SCALE GENOMIC DNA]</scope>
    <source>
        <strain evidence="7 8">DSM 3808</strain>
    </source>
</reference>
<gene>
    <name evidence="7" type="ORF">BXY41_10968</name>
</gene>
<dbReference type="InterPro" id="IPR013525">
    <property type="entry name" value="ABC2_TM"/>
</dbReference>
<protein>
    <submittedName>
        <fullName evidence="7">ABC-2 type transport system permease protein</fullName>
    </submittedName>
</protein>
<name>A0A2S6HPV8_9FIRM</name>
<dbReference type="EMBL" id="PTJA01000009">
    <property type="protein sequence ID" value="PPK79590.1"/>
    <property type="molecule type" value="Genomic_DNA"/>
</dbReference>
<evidence type="ECO:0000256" key="2">
    <source>
        <dbReference type="ARBA" id="ARBA00022692"/>
    </source>
</evidence>
<feature type="transmembrane region" description="Helical" evidence="5">
    <location>
        <begin position="243"/>
        <end position="262"/>
    </location>
</feature>
<evidence type="ECO:0000256" key="1">
    <source>
        <dbReference type="ARBA" id="ARBA00004141"/>
    </source>
</evidence>
<keyword evidence="4 5" id="KW-0472">Membrane</keyword>
<feature type="transmembrane region" description="Helical" evidence="5">
    <location>
        <begin position="167"/>
        <end position="190"/>
    </location>
</feature>
<dbReference type="GO" id="GO:0140359">
    <property type="term" value="F:ABC-type transporter activity"/>
    <property type="evidence" value="ECO:0007669"/>
    <property type="project" value="InterPro"/>
</dbReference>
<sequence>MRTFLAIIKNIYERTVPRLSMFILLTAFTLASMVLAVHLTDVQQVRGHIVLVTDKSAGVLPYNSKDFDIVVSAVKPPVSALVEKKYDAYVTIGKDGDYQIETLRSDDYKNMVDTMLRNPDAALKDRKNAREVGSNMIGFMMMFLLMEVFANLFAFADDKEQGQLRRITVAPVSFSAYLAAHCIFCLSMFLPEYMLLVLLKFWGFNIGFTLLQYAGLILVMGFFGISFALLLNTLISKPDNASMLGRSIIVLSSMLAGTFYLFSKGNIVLDTVIKILPQKQLMDFVEYLERGEAWHHSFSIVYVIAFSMVLFIISCACLQRKYIKRV</sequence>
<evidence type="ECO:0000313" key="7">
    <source>
        <dbReference type="EMBL" id="PPK79590.1"/>
    </source>
</evidence>